<name>A0ACB5RBX1_9CLOT</name>
<evidence type="ECO:0000313" key="1">
    <source>
        <dbReference type="EMBL" id="GKX66575.1"/>
    </source>
</evidence>
<protein>
    <submittedName>
        <fullName evidence="1">Uncharacterized protein</fullName>
    </submittedName>
</protein>
<evidence type="ECO:0000313" key="2">
    <source>
        <dbReference type="Proteomes" id="UP001058074"/>
    </source>
</evidence>
<keyword evidence="2" id="KW-1185">Reference proteome</keyword>
<reference evidence="1" key="1">
    <citation type="journal article" date="2025" name="Int. J. Syst. Evol. Microbiol.">
        <title>Inconstantimicrobium mannanitabidum sp. nov., a novel member of the family Clostridiaceae isolated from anoxic soil under the treatment of reductive soil disinfestation.</title>
        <authorList>
            <person name="Ueki A."/>
            <person name="Tonouchi A."/>
            <person name="Honma S."/>
            <person name="Kaku N."/>
            <person name="Ueki K."/>
        </authorList>
    </citation>
    <scope>NUCLEOTIDE SEQUENCE</scope>
    <source>
        <strain evidence="1">TW13</strain>
    </source>
</reference>
<dbReference type="Proteomes" id="UP001058074">
    <property type="component" value="Unassembled WGS sequence"/>
</dbReference>
<proteinExistence type="predicted"/>
<accession>A0ACB5RBX1</accession>
<comment type="caution">
    <text evidence="1">The sequence shown here is derived from an EMBL/GenBank/DDBJ whole genome shotgun (WGS) entry which is preliminary data.</text>
</comment>
<sequence length="53" mass="5952">MYDLKNQDSIAKDNPSSDDKQKVDISDRGYFKEHLSANVLSTKCSCVPCDDLL</sequence>
<dbReference type="EMBL" id="BROD01000001">
    <property type="protein sequence ID" value="GKX66575.1"/>
    <property type="molecule type" value="Genomic_DNA"/>
</dbReference>
<organism evidence="1 2">
    <name type="scientific">Inconstantimicrobium mannanitabidum</name>
    <dbReference type="NCBI Taxonomy" id="1604901"/>
    <lineage>
        <taxon>Bacteria</taxon>
        <taxon>Bacillati</taxon>
        <taxon>Bacillota</taxon>
        <taxon>Clostridia</taxon>
        <taxon>Eubacteriales</taxon>
        <taxon>Clostridiaceae</taxon>
        <taxon>Inconstantimicrobium</taxon>
    </lineage>
</organism>
<gene>
    <name evidence="1" type="ORF">rsdtw13_18330</name>
</gene>